<dbReference type="RefSeq" id="WP_379976755.1">
    <property type="nucleotide sequence ID" value="NZ_JBHSFV010000001.1"/>
</dbReference>
<gene>
    <name evidence="1" type="primary">hpf</name>
    <name evidence="1" type="ORF">ACFO3O_01460</name>
</gene>
<dbReference type="NCBIfam" id="TIGR00741">
    <property type="entry name" value="yfiA"/>
    <property type="match status" value="1"/>
</dbReference>
<name>A0ABV9HQX7_9FLAO</name>
<comment type="caution">
    <text evidence="1">The sequence shown here is derived from an EMBL/GenBank/DDBJ whole genome shotgun (WGS) entry which is preliminary data.</text>
</comment>
<dbReference type="InterPro" id="IPR003489">
    <property type="entry name" value="RHF/RaiA"/>
</dbReference>
<dbReference type="CDD" id="cd00552">
    <property type="entry name" value="RaiA"/>
    <property type="match status" value="1"/>
</dbReference>
<organism evidence="1 2">
    <name type="scientific">Dokdonia ponticola</name>
    <dbReference type="NCBI Taxonomy" id="2041041"/>
    <lineage>
        <taxon>Bacteria</taxon>
        <taxon>Pseudomonadati</taxon>
        <taxon>Bacteroidota</taxon>
        <taxon>Flavobacteriia</taxon>
        <taxon>Flavobacteriales</taxon>
        <taxon>Flavobacteriaceae</taxon>
        <taxon>Dokdonia</taxon>
    </lineage>
</organism>
<dbReference type="Pfam" id="PF02482">
    <property type="entry name" value="Ribosomal_S30AE"/>
    <property type="match status" value="1"/>
</dbReference>
<dbReference type="SUPFAM" id="SSF69754">
    <property type="entry name" value="Ribosome binding protein Y (YfiA homologue)"/>
    <property type="match status" value="1"/>
</dbReference>
<sequence>MKVIIEAPQFDPDVKLIEFIQKKLNKLEQFYDKIIHADVFLKLEPNNKPQNKIVEILISVPGDEFIIKKNSKSFEEGVDLCVQSLERVLLKRKEKIRAHTA</sequence>
<dbReference type="InterPro" id="IPR036567">
    <property type="entry name" value="RHF-like"/>
</dbReference>
<reference evidence="2" key="1">
    <citation type="journal article" date="2019" name="Int. J. Syst. Evol. Microbiol.">
        <title>The Global Catalogue of Microorganisms (GCM) 10K type strain sequencing project: providing services to taxonomists for standard genome sequencing and annotation.</title>
        <authorList>
            <consortium name="The Broad Institute Genomics Platform"/>
            <consortium name="The Broad Institute Genome Sequencing Center for Infectious Disease"/>
            <person name="Wu L."/>
            <person name="Ma J."/>
        </authorList>
    </citation>
    <scope>NUCLEOTIDE SEQUENCE [LARGE SCALE GENOMIC DNA]</scope>
    <source>
        <strain evidence="2">YJ-61-S</strain>
    </source>
</reference>
<proteinExistence type="predicted"/>
<accession>A0ABV9HQX7</accession>
<keyword evidence="2" id="KW-1185">Reference proteome</keyword>
<dbReference type="EMBL" id="JBHSFV010000001">
    <property type="protein sequence ID" value="MFC4632552.1"/>
    <property type="molecule type" value="Genomic_DNA"/>
</dbReference>
<evidence type="ECO:0000313" key="1">
    <source>
        <dbReference type="EMBL" id="MFC4632552.1"/>
    </source>
</evidence>
<evidence type="ECO:0000313" key="2">
    <source>
        <dbReference type="Proteomes" id="UP001596043"/>
    </source>
</evidence>
<protein>
    <submittedName>
        <fullName evidence="1">Ribosome hibernation-promoting factor, HPF/YfiA family</fullName>
    </submittedName>
</protein>
<dbReference type="Proteomes" id="UP001596043">
    <property type="component" value="Unassembled WGS sequence"/>
</dbReference>
<dbReference type="Gene3D" id="3.30.160.100">
    <property type="entry name" value="Ribosome hibernation promotion factor-like"/>
    <property type="match status" value="1"/>
</dbReference>